<feature type="region of interest" description="Disordered" evidence="1">
    <location>
        <begin position="228"/>
        <end position="248"/>
    </location>
</feature>
<organism evidence="3">
    <name type="scientific">Sphingomonas psychrotolerans</name>
    <dbReference type="NCBI Taxonomy" id="1327635"/>
    <lineage>
        <taxon>Bacteria</taxon>
        <taxon>Pseudomonadati</taxon>
        <taxon>Pseudomonadota</taxon>
        <taxon>Alphaproteobacteria</taxon>
        <taxon>Sphingomonadales</taxon>
        <taxon>Sphingomonadaceae</taxon>
        <taxon>Sphingomonas</taxon>
    </lineage>
</organism>
<dbReference type="Pfam" id="PF13930">
    <property type="entry name" value="Endonuclea_NS_2"/>
    <property type="match status" value="1"/>
</dbReference>
<keyword evidence="3" id="KW-0255">Endonuclease</keyword>
<dbReference type="CDD" id="cd00118">
    <property type="entry name" value="LysM"/>
    <property type="match status" value="1"/>
</dbReference>
<feature type="compositionally biased region" description="Basic and acidic residues" evidence="1">
    <location>
        <begin position="25"/>
        <end position="48"/>
    </location>
</feature>
<evidence type="ECO:0000313" key="3">
    <source>
        <dbReference type="EMBL" id="MDT8759092.1"/>
    </source>
</evidence>
<dbReference type="SMART" id="SM00257">
    <property type="entry name" value="LysM"/>
    <property type="match status" value="1"/>
</dbReference>
<keyword evidence="3" id="KW-0378">Hydrolase</keyword>
<comment type="caution">
    <text evidence="3">The sequence shown here is derived from an EMBL/GenBank/DDBJ whole genome shotgun (WGS) entry which is preliminary data.</text>
</comment>
<feature type="compositionally biased region" description="Basic and acidic residues" evidence="1">
    <location>
        <begin position="84"/>
        <end position="98"/>
    </location>
</feature>
<dbReference type="InterPro" id="IPR036779">
    <property type="entry name" value="LysM_dom_sf"/>
</dbReference>
<dbReference type="SUPFAM" id="SSF54106">
    <property type="entry name" value="LysM domain"/>
    <property type="match status" value="1"/>
</dbReference>
<gene>
    <name evidence="3" type="ORF">MZO42_10315</name>
</gene>
<dbReference type="PROSITE" id="PS51782">
    <property type="entry name" value="LYSM"/>
    <property type="match status" value="1"/>
</dbReference>
<sequence>MQQQSRAARVQTSFEIYLRTGRRPGSVERKFNPWHDPEDGRFTFREQGRYFPGGSDGTRSSRVGARRATAPPPKSADPLTQETDAARSARENDPDNPRNHQIYVVRNGDNLTRIAATRKGLTVKDLAWLNGISVDRPLRIGQRLKIPHQRYLDEGRDAKNKFLALGYYMQTHGGRLPPNPANPPSLESQILDHNWRQEIRGSYNYYIDAGSDFRRVFGLLTLTDAPKRSRKSQREVPERGPKDDGGHYVAPRFSGPTDWFNHFAQDLHINRGAYRVMEDQWYKAAAAGKKVFIDIRPVYPQGSRRPSEVQVTWYINGERDFQRFKNQQTDKEDGRR</sequence>
<reference evidence="3" key="1">
    <citation type="submission" date="2022-04" db="EMBL/GenBank/DDBJ databases">
        <title>Tomato heritable bacteria conferring resistance against bacterial wilt.</title>
        <authorList>
            <person name="Yin J."/>
        </authorList>
    </citation>
    <scope>NUCLEOTIDE SEQUENCE</scope>
    <source>
        <strain evidence="3">Cra20</strain>
    </source>
</reference>
<evidence type="ECO:0000256" key="1">
    <source>
        <dbReference type="SAM" id="MobiDB-lite"/>
    </source>
</evidence>
<dbReference type="Gene3D" id="3.10.350.10">
    <property type="entry name" value="LysM domain"/>
    <property type="match status" value="1"/>
</dbReference>
<dbReference type="Pfam" id="PF01476">
    <property type="entry name" value="LysM"/>
    <property type="match status" value="1"/>
</dbReference>
<keyword evidence="3" id="KW-0540">Nuclease</keyword>
<feature type="compositionally biased region" description="Basic and acidic residues" evidence="1">
    <location>
        <begin position="232"/>
        <end position="246"/>
    </location>
</feature>
<name>A0ABU3N5R6_9SPHN</name>
<feature type="region of interest" description="Disordered" evidence="1">
    <location>
        <begin position="20"/>
        <end position="101"/>
    </location>
</feature>
<dbReference type="EMBL" id="JALMLT010000002">
    <property type="protein sequence ID" value="MDT8759092.1"/>
    <property type="molecule type" value="Genomic_DNA"/>
</dbReference>
<evidence type="ECO:0000259" key="2">
    <source>
        <dbReference type="PROSITE" id="PS51782"/>
    </source>
</evidence>
<feature type="domain" description="LysM" evidence="2">
    <location>
        <begin position="101"/>
        <end position="146"/>
    </location>
</feature>
<proteinExistence type="predicted"/>
<protein>
    <submittedName>
        <fullName evidence="3">DNA/RNA non-specific endonuclease</fullName>
    </submittedName>
</protein>
<dbReference type="InterPro" id="IPR044927">
    <property type="entry name" value="Endonuclea_NS_2"/>
</dbReference>
<accession>A0ABU3N5R6</accession>
<dbReference type="GO" id="GO:0004519">
    <property type="term" value="F:endonuclease activity"/>
    <property type="evidence" value="ECO:0007669"/>
    <property type="project" value="UniProtKB-KW"/>
</dbReference>
<dbReference type="InterPro" id="IPR018392">
    <property type="entry name" value="LysM"/>
</dbReference>